<dbReference type="AlphaFoldDB" id="A0A4R2BEL2"/>
<organism evidence="2 3">
    <name type="scientific">Mesobacillus foraminis</name>
    <dbReference type="NCBI Taxonomy" id="279826"/>
    <lineage>
        <taxon>Bacteria</taxon>
        <taxon>Bacillati</taxon>
        <taxon>Bacillota</taxon>
        <taxon>Bacilli</taxon>
        <taxon>Bacillales</taxon>
        <taxon>Bacillaceae</taxon>
        <taxon>Mesobacillus</taxon>
    </lineage>
</organism>
<feature type="transmembrane region" description="Helical" evidence="1">
    <location>
        <begin position="12"/>
        <end position="31"/>
    </location>
</feature>
<dbReference type="EMBL" id="SLVV01000006">
    <property type="protein sequence ID" value="TCN24913.1"/>
    <property type="molecule type" value="Genomic_DNA"/>
</dbReference>
<gene>
    <name evidence="2" type="ORF">EV146_106114</name>
</gene>
<reference evidence="2 3" key="1">
    <citation type="journal article" date="2015" name="Stand. Genomic Sci.">
        <title>Genomic Encyclopedia of Bacterial and Archaeal Type Strains, Phase III: the genomes of soil and plant-associated and newly described type strains.</title>
        <authorList>
            <person name="Whitman W.B."/>
            <person name="Woyke T."/>
            <person name="Klenk H.P."/>
            <person name="Zhou Y."/>
            <person name="Lilburn T.G."/>
            <person name="Beck B.J."/>
            <person name="De Vos P."/>
            <person name="Vandamme P."/>
            <person name="Eisen J.A."/>
            <person name="Garrity G."/>
            <person name="Hugenholtz P."/>
            <person name="Kyrpides N.C."/>
        </authorList>
    </citation>
    <scope>NUCLEOTIDE SEQUENCE [LARGE SCALE GENOMIC DNA]</scope>
    <source>
        <strain evidence="2 3">CV53</strain>
    </source>
</reference>
<evidence type="ECO:0000256" key="1">
    <source>
        <dbReference type="SAM" id="Phobius"/>
    </source>
</evidence>
<comment type="caution">
    <text evidence="2">The sequence shown here is derived from an EMBL/GenBank/DDBJ whole genome shotgun (WGS) entry which is preliminary data.</text>
</comment>
<sequence>MFELYAESYQFTTFYTLYITLLVSILLRVIWMLSVEAPHLDTWVKKIEFGLSVSDSAYKNRADLRIDKRLVILKTIKMKLDSDEEAFSFSPN</sequence>
<accession>A0A4R2BEL2</accession>
<protein>
    <submittedName>
        <fullName evidence="2">Uncharacterized protein</fullName>
    </submittedName>
</protein>
<name>A0A4R2BEL2_9BACI</name>
<keyword evidence="1" id="KW-1133">Transmembrane helix</keyword>
<proteinExistence type="predicted"/>
<keyword evidence="1" id="KW-0472">Membrane</keyword>
<dbReference type="Proteomes" id="UP000295689">
    <property type="component" value="Unassembled WGS sequence"/>
</dbReference>
<keyword evidence="3" id="KW-1185">Reference proteome</keyword>
<keyword evidence="1" id="KW-0812">Transmembrane</keyword>
<evidence type="ECO:0000313" key="3">
    <source>
        <dbReference type="Proteomes" id="UP000295689"/>
    </source>
</evidence>
<evidence type="ECO:0000313" key="2">
    <source>
        <dbReference type="EMBL" id="TCN24913.1"/>
    </source>
</evidence>